<reference evidence="2" key="1">
    <citation type="journal article" date="2019" name="Int. J. Syst. Evol. Microbiol.">
        <title>The Global Catalogue of Microorganisms (GCM) 10K type strain sequencing project: providing services to taxonomists for standard genome sequencing and annotation.</title>
        <authorList>
            <consortium name="The Broad Institute Genomics Platform"/>
            <consortium name="The Broad Institute Genome Sequencing Center for Infectious Disease"/>
            <person name="Wu L."/>
            <person name="Ma J."/>
        </authorList>
    </citation>
    <scope>NUCLEOTIDE SEQUENCE [LARGE SCALE GENOMIC DNA]</scope>
    <source>
        <strain evidence="2">JCM 18401</strain>
    </source>
</reference>
<dbReference type="RefSeq" id="WP_345336066.1">
    <property type="nucleotide sequence ID" value="NZ_BAABJZ010000090.1"/>
</dbReference>
<accession>A0ABP9F5P2</accession>
<dbReference type="EMBL" id="BAABJZ010000090">
    <property type="protein sequence ID" value="GAA4893328.1"/>
    <property type="molecule type" value="Genomic_DNA"/>
</dbReference>
<evidence type="ECO:0000313" key="2">
    <source>
        <dbReference type="Proteomes" id="UP001499988"/>
    </source>
</evidence>
<sequence length="69" mass="7790">MTRVQIAIDDAVLASLVTQQQLCLAQVTALDPASKHRLWQLCLECCQRNAPTQKNKSRAEARLETRIEL</sequence>
<dbReference type="Proteomes" id="UP001499988">
    <property type="component" value="Unassembled WGS sequence"/>
</dbReference>
<gene>
    <name evidence="1" type="ORF">GCM10023333_28200</name>
</gene>
<evidence type="ECO:0000313" key="1">
    <source>
        <dbReference type="EMBL" id="GAA4893328.1"/>
    </source>
</evidence>
<organism evidence="1 2">
    <name type="scientific">Ferrimonas pelagia</name>
    <dbReference type="NCBI Taxonomy" id="1177826"/>
    <lineage>
        <taxon>Bacteria</taxon>
        <taxon>Pseudomonadati</taxon>
        <taxon>Pseudomonadota</taxon>
        <taxon>Gammaproteobacteria</taxon>
        <taxon>Alteromonadales</taxon>
        <taxon>Ferrimonadaceae</taxon>
        <taxon>Ferrimonas</taxon>
    </lineage>
</organism>
<keyword evidence="2" id="KW-1185">Reference proteome</keyword>
<protein>
    <submittedName>
        <fullName evidence="1">Uncharacterized protein</fullName>
    </submittedName>
</protein>
<comment type="caution">
    <text evidence="1">The sequence shown here is derived from an EMBL/GenBank/DDBJ whole genome shotgun (WGS) entry which is preliminary data.</text>
</comment>
<proteinExistence type="predicted"/>
<name>A0ABP9F5P2_9GAMM</name>